<evidence type="ECO:0000313" key="2">
    <source>
        <dbReference type="Proteomes" id="UP000826212"/>
    </source>
</evidence>
<evidence type="ECO:0000313" key="1">
    <source>
        <dbReference type="EMBL" id="QZE15941.1"/>
    </source>
</evidence>
<dbReference type="Proteomes" id="UP000826212">
    <property type="component" value="Chromosome"/>
</dbReference>
<protein>
    <submittedName>
        <fullName evidence="1">Nitroreductase family protein</fullName>
    </submittedName>
</protein>
<gene>
    <name evidence="1" type="ORF">K4L44_02860</name>
</gene>
<sequence length="247" mass="28052">MIHQLHQHRTIRKYTSQPIGKDLLNDILEAGVRASNTGNMQMYSIIVTECQEKKDALSPAHFNQPMIKNAPVVLTICADFRRVHQWCDINNTEGSYNNLMWLLNETVDAMLVAQNISVAAEAKGLGLCYLGTTVYNAPQIIDILSLPKGVIPITTITLGWPDETPVLTDRLPLDAVVHFETYKELSDTDIQNLYKEKEMLDESIRFVQENGKENLAQVYAEVRYKKEDSIHFSKVLEKTLRSQGFDL</sequence>
<reference evidence="1" key="1">
    <citation type="submission" date="2021-08" db="EMBL/GenBank/DDBJ databases">
        <title>Novel anaerobic bacterium isolated from sea squirt in East Sea, Republic of Korea.</title>
        <authorList>
            <person name="Nguyen T.H."/>
            <person name="Li Z."/>
            <person name="Lee Y.-J."/>
            <person name="Ko J."/>
            <person name="Kim S.-G."/>
        </authorList>
    </citation>
    <scope>NUCLEOTIDE SEQUENCE</scope>
    <source>
        <strain evidence="1">KCTC 25031</strain>
    </source>
</reference>
<accession>A0AC61NJP1</accession>
<dbReference type="EMBL" id="CP081303">
    <property type="protein sequence ID" value="QZE15941.1"/>
    <property type="molecule type" value="Genomic_DNA"/>
</dbReference>
<keyword evidence="2" id="KW-1185">Reference proteome</keyword>
<proteinExistence type="predicted"/>
<name>A0AC61NJP1_9BACT</name>
<organism evidence="1 2">
    <name type="scientific">Halosquirtibacter laminarini</name>
    <dbReference type="NCBI Taxonomy" id="3374600"/>
    <lineage>
        <taxon>Bacteria</taxon>
        <taxon>Pseudomonadati</taxon>
        <taxon>Bacteroidota</taxon>
        <taxon>Bacteroidia</taxon>
        <taxon>Marinilabiliales</taxon>
        <taxon>Prolixibacteraceae</taxon>
        <taxon>Halosquirtibacter</taxon>
    </lineage>
</organism>